<feature type="region of interest" description="Disordered" evidence="1">
    <location>
        <begin position="90"/>
        <end position="114"/>
    </location>
</feature>
<name>A0ABV2ZRN2_9ACTN</name>
<sequence length="114" mass="12451">MPSPSYCGVCGTAIRWTLTEGRKRLAVDAEPHPDGNTAVSRDGRGTWLSRRPTEELPLAPYEKLHKPHVATCEGQQIDDQMTRCLGVIRLDESPSDRDGRADRASALRAPGGGR</sequence>
<keyword evidence="3" id="KW-1185">Reference proteome</keyword>
<dbReference type="RefSeq" id="WP_361706778.1">
    <property type="nucleotide sequence ID" value="NZ_JBEZVE010000019.1"/>
</dbReference>
<feature type="region of interest" description="Disordered" evidence="1">
    <location>
        <begin position="28"/>
        <end position="54"/>
    </location>
</feature>
<reference evidence="2 3" key="1">
    <citation type="submission" date="2024-06" db="EMBL/GenBank/DDBJ databases">
        <title>The Natural Products Discovery Center: Release of the First 8490 Sequenced Strains for Exploring Actinobacteria Biosynthetic Diversity.</title>
        <authorList>
            <person name="Kalkreuter E."/>
            <person name="Kautsar S.A."/>
            <person name="Yang D."/>
            <person name="Bader C.D."/>
            <person name="Teijaro C.N."/>
            <person name="Fluegel L."/>
            <person name="Davis C.M."/>
            <person name="Simpson J.R."/>
            <person name="Lauterbach L."/>
            <person name="Steele A.D."/>
            <person name="Gui C."/>
            <person name="Meng S."/>
            <person name="Li G."/>
            <person name="Viehrig K."/>
            <person name="Ye F."/>
            <person name="Su P."/>
            <person name="Kiefer A.F."/>
            <person name="Nichols A."/>
            <person name="Cepeda A.J."/>
            <person name="Yan W."/>
            <person name="Fan B."/>
            <person name="Jiang Y."/>
            <person name="Adhikari A."/>
            <person name="Zheng C.-J."/>
            <person name="Schuster L."/>
            <person name="Cowan T.M."/>
            <person name="Smanski M.J."/>
            <person name="Chevrette M.G."/>
            <person name="De Carvalho L.P.S."/>
            <person name="Shen B."/>
        </authorList>
    </citation>
    <scope>NUCLEOTIDE SEQUENCE [LARGE SCALE GENOMIC DNA]</scope>
    <source>
        <strain evidence="2 3">NPDC033843</strain>
    </source>
</reference>
<feature type="compositionally biased region" description="Basic and acidic residues" evidence="1">
    <location>
        <begin position="90"/>
        <end position="105"/>
    </location>
</feature>
<evidence type="ECO:0000256" key="1">
    <source>
        <dbReference type="SAM" id="MobiDB-lite"/>
    </source>
</evidence>
<protein>
    <submittedName>
        <fullName evidence="2">Uncharacterized protein</fullName>
    </submittedName>
</protein>
<organism evidence="2 3">
    <name type="scientific">Streptomyces sp. 900129855</name>
    <dbReference type="NCBI Taxonomy" id="3155129"/>
    <lineage>
        <taxon>Bacteria</taxon>
        <taxon>Bacillati</taxon>
        <taxon>Actinomycetota</taxon>
        <taxon>Actinomycetes</taxon>
        <taxon>Kitasatosporales</taxon>
        <taxon>Streptomycetaceae</taxon>
        <taxon>Streptomyces</taxon>
    </lineage>
</organism>
<dbReference type="Proteomes" id="UP001550739">
    <property type="component" value="Unassembled WGS sequence"/>
</dbReference>
<evidence type="ECO:0000313" key="3">
    <source>
        <dbReference type="Proteomes" id="UP001550739"/>
    </source>
</evidence>
<dbReference type="EMBL" id="JBEZVE010000019">
    <property type="protein sequence ID" value="MEU3785222.1"/>
    <property type="molecule type" value="Genomic_DNA"/>
</dbReference>
<accession>A0ABV2ZRN2</accession>
<gene>
    <name evidence="2" type="ORF">AB0E89_32595</name>
</gene>
<comment type="caution">
    <text evidence="2">The sequence shown here is derived from an EMBL/GenBank/DDBJ whole genome shotgun (WGS) entry which is preliminary data.</text>
</comment>
<evidence type="ECO:0000313" key="2">
    <source>
        <dbReference type="EMBL" id="MEU3785222.1"/>
    </source>
</evidence>
<proteinExistence type="predicted"/>